<accession>A0A504IWH3</accession>
<dbReference type="EMBL" id="VFWZ01000009">
    <property type="protein sequence ID" value="TPN82384.1"/>
    <property type="molecule type" value="Genomic_DNA"/>
</dbReference>
<keyword evidence="2" id="KW-1185">Reference proteome</keyword>
<dbReference type="RefSeq" id="WP_140597315.1">
    <property type="nucleotide sequence ID" value="NZ_VFWZ01000009.1"/>
</dbReference>
<reference evidence="1 2" key="1">
    <citation type="submission" date="2019-06" db="EMBL/GenBank/DDBJ databases">
        <authorList>
            <person name="Meng X."/>
        </authorList>
    </citation>
    <scope>NUCLEOTIDE SEQUENCE [LARGE SCALE GENOMIC DNA]</scope>
    <source>
        <strain evidence="1 2">M625</strain>
    </source>
</reference>
<dbReference type="SUPFAM" id="SSF53474">
    <property type="entry name" value="alpha/beta-Hydrolases"/>
    <property type="match status" value="1"/>
</dbReference>
<dbReference type="GO" id="GO:0016787">
    <property type="term" value="F:hydrolase activity"/>
    <property type="evidence" value="ECO:0007669"/>
    <property type="project" value="UniProtKB-KW"/>
</dbReference>
<dbReference type="OrthoDB" id="1118894at2"/>
<sequence length="174" mass="20299">MQKRIIILSDLWGKPKSQWIECYKHTLKTRYEVCFYDCCKLAGLSLDAYTEQHIHHQFVNGGIDRAVQKLLKLEKKKVIILGFSVGGTIGWRFALLQQNVSSLYAVSSTRLRYETTKPENKIQLYYGGQDNFAPHQKWFDQMGIDCLIEKNKGHDLYKDKDFAKTICDTIKTYH</sequence>
<keyword evidence="1" id="KW-0378">Hydrolase</keyword>
<evidence type="ECO:0000313" key="2">
    <source>
        <dbReference type="Proteomes" id="UP000315540"/>
    </source>
</evidence>
<dbReference type="Gene3D" id="3.40.50.1820">
    <property type="entry name" value="alpha/beta hydrolase"/>
    <property type="match status" value="1"/>
</dbReference>
<evidence type="ECO:0000313" key="1">
    <source>
        <dbReference type="EMBL" id="TPN82384.1"/>
    </source>
</evidence>
<dbReference type="InterPro" id="IPR029058">
    <property type="entry name" value="AB_hydrolase_fold"/>
</dbReference>
<proteinExistence type="predicted"/>
<name>A0A504IWH3_9FLAO</name>
<gene>
    <name evidence="1" type="ORF">FHK87_23475</name>
</gene>
<comment type="caution">
    <text evidence="1">The sequence shown here is derived from an EMBL/GenBank/DDBJ whole genome shotgun (WGS) entry which is preliminary data.</text>
</comment>
<protein>
    <submittedName>
        <fullName evidence="1">Alpha/beta hydrolase</fullName>
    </submittedName>
</protein>
<organism evidence="1 2">
    <name type="scientific">Aquimarina algicola</name>
    <dbReference type="NCBI Taxonomy" id="2589995"/>
    <lineage>
        <taxon>Bacteria</taxon>
        <taxon>Pseudomonadati</taxon>
        <taxon>Bacteroidota</taxon>
        <taxon>Flavobacteriia</taxon>
        <taxon>Flavobacteriales</taxon>
        <taxon>Flavobacteriaceae</taxon>
        <taxon>Aquimarina</taxon>
    </lineage>
</organism>
<dbReference type="Proteomes" id="UP000315540">
    <property type="component" value="Unassembled WGS sequence"/>
</dbReference>
<dbReference type="AlphaFoldDB" id="A0A504IWH3"/>